<dbReference type="InterPro" id="IPR013785">
    <property type="entry name" value="Aldolase_TIM"/>
</dbReference>
<feature type="site" description="L-lysine inhibitor binding" evidence="16">
    <location>
        <position position="85"/>
    </location>
</feature>
<dbReference type="InterPro" id="IPR002220">
    <property type="entry name" value="DapA-like"/>
</dbReference>
<proteinExistence type="inferred from homology"/>
<evidence type="ECO:0000256" key="6">
    <source>
        <dbReference type="ARBA" id="ARBA00022605"/>
    </source>
</evidence>
<dbReference type="PANTHER" id="PTHR12128:SF66">
    <property type="entry name" value="4-HYDROXY-2-OXOGLUTARATE ALDOLASE, MITOCHONDRIAL"/>
    <property type="match status" value="1"/>
</dbReference>
<dbReference type="PANTHER" id="PTHR12128">
    <property type="entry name" value="DIHYDRODIPICOLINATE SYNTHASE"/>
    <property type="match status" value="1"/>
</dbReference>
<dbReference type="Pfam" id="PF00701">
    <property type="entry name" value="DHDPS"/>
    <property type="match status" value="1"/>
</dbReference>
<comment type="subcellular location">
    <subcellularLocation>
        <location evidence="12">Cytoplasm</location>
    </subcellularLocation>
</comment>
<evidence type="ECO:0000256" key="9">
    <source>
        <dbReference type="ARBA" id="ARBA00023239"/>
    </source>
</evidence>
<evidence type="ECO:0000256" key="16">
    <source>
        <dbReference type="PIRSR" id="PIRSR001365-3"/>
    </source>
</evidence>
<keyword evidence="8 12" id="KW-0457">Lysine biosynthesis</keyword>
<feature type="site" description="L-lysine inhibitor binding" evidence="16">
    <location>
        <position position="81"/>
    </location>
</feature>
<keyword evidence="6 12" id="KW-0028">Amino-acid biosynthesis</keyword>
<evidence type="ECO:0000256" key="13">
    <source>
        <dbReference type="PIRNR" id="PIRNR001365"/>
    </source>
</evidence>
<dbReference type="EC" id="4.3.3.7" evidence="4 12"/>
<dbReference type="Gene3D" id="3.20.20.70">
    <property type="entry name" value="Aldolase class I"/>
    <property type="match status" value="1"/>
</dbReference>
<keyword evidence="18" id="KW-1185">Reference proteome</keyword>
<dbReference type="GO" id="GO:0009089">
    <property type="term" value="P:lysine biosynthetic process via diaminopimelate"/>
    <property type="evidence" value="ECO:0007669"/>
    <property type="project" value="UniProtKB-UniRule"/>
</dbReference>
<reference evidence="17" key="2">
    <citation type="submission" date="2020-09" db="EMBL/GenBank/DDBJ databases">
        <authorList>
            <person name="Sun Q."/>
            <person name="Kim S."/>
        </authorList>
    </citation>
    <scope>NUCLEOTIDE SEQUENCE</scope>
    <source>
        <strain evidence="17">KCTC 12711</strain>
    </source>
</reference>
<protein>
    <recommendedName>
        <fullName evidence="4 12">4-hydroxy-tetrahydrodipicolinate synthase</fullName>
        <shortName evidence="12">HTPA synthase</shortName>
        <ecNumber evidence="4 12">4.3.3.7</ecNumber>
    </recommendedName>
</protein>
<dbReference type="NCBIfam" id="TIGR00674">
    <property type="entry name" value="dapA"/>
    <property type="match status" value="1"/>
</dbReference>
<keyword evidence="5 12" id="KW-0963">Cytoplasm</keyword>
<dbReference type="PROSITE" id="PS00665">
    <property type="entry name" value="DHDPS_1"/>
    <property type="match status" value="1"/>
</dbReference>
<feature type="active site" description="Proton donor/acceptor" evidence="12 14">
    <location>
        <position position="134"/>
    </location>
</feature>
<name>A0A918RL96_9GAMM</name>
<keyword evidence="10 12" id="KW-0704">Schiff base</keyword>
<dbReference type="GO" id="GO:0019877">
    <property type="term" value="P:diaminopimelate biosynthetic process"/>
    <property type="evidence" value="ECO:0007669"/>
    <property type="project" value="UniProtKB-UniRule"/>
</dbReference>
<dbReference type="SUPFAM" id="SSF51569">
    <property type="entry name" value="Aldolase"/>
    <property type="match status" value="1"/>
</dbReference>
<dbReference type="GO" id="GO:0005829">
    <property type="term" value="C:cytosol"/>
    <property type="evidence" value="ECO:0007669"/>
    <property type="project" value="TreeGrafter"/>
</dbReference>
<dbReference type="EMBL" id="BMXA01000001">
    <property type="protein sequence ID" value="GHA00819.1"/>
    <property type="molecule type" value="Genomic_DNA"/>
</dbReference>
<feature type="site" description="L-lysine inhibitor binding; via carbonyl oxygen" evidence="16">
    <location>
        <position position="50"/>
    </location>
</feature>
<evidence type="ECO:0000256" key="2">
    <source>
        <dbReference type="ARBA" id="ARBA00005120"/>
    </source>
</evidence>
<dbReference type="InterPro" id="IPR005263">
    <property type="entry name" value="DapA"/>
</dbReference>
<evidence type="ECO:0000256" key="5">
    <source>
        <dbReference type="ARBA" id="ARBA00022490"/>
    </source>
</evidence>
<evidence type="ECO:0000256" key="1">
    <source>
        <dbReference type="ARBA" id="ARBA00003294"/>
    </source>
</evidence>
<sequence>MKLEGSIVALITPMQADGSVDFAALTRLIEFHIAEGTDGIVAVGTTGESATLTVDEHLSVIEHTIKCVNKRIPVIAGTGANSTQEAVHLTKHAERLGADAALLVVPYYNKPTQEGLYLHYKKIADSVPIAQLLYNVPGRTVADLHNETVARLADIDNIVGCKDATGDLMRGKALVDLCGDRLTILSGDDATALEYIKLGARGDISVTANVAPGLMSKMCAAGLTGDFAAAEQYDEKLRGLHRDLFLESNPIPVKYAVSKMGYTANALRLPLTPLSAKHEHAVAVAMTEAGISL</sequence>
<feature type="binding site" evidence="12 15">
    <location>
        <position position="46"/>
    </location>
    <ligand>
        <name>pyruvate</name>
        <dbReference type="ChEBI" id="CHEBI:15361"/>
    </ligand>
</feature>
<evidence type="ECO:0000256" key="8">
    <source>
        <dbReference type="ARBA" id="ARBA00023154"/>
    </source>
</evidence>
<feature type="active site" description="Schiff-base intermediate with substrate" evidence="12 14">
    <location>
        <position position="162"/>
    </location>
</feature>
<evidence type="ECO:0000256" key="10">
    <source>
        <dbReference type="ARBA" id="ARBA00023270"/>
    </source>
</evidence>
<dbReference type="RefSeq" id="WP_189398637.1">
    <property type="nucleotide sequence ID" value="NZ_BMXA01000001.1"/>
</dbReference>
<feature type="site" description="Part of a proton relay during catalysis" evidence="16">
    <location>
        <position position="107"/>
    </location>
</feature>
<evidence type="ECO:0000256" key="14">
    <source>
        <dbReference type="PIRSR" id="PIRSR001365-1"/>
    </source>
</evidence>
<dbReference type="SMART" id="SM01130">
    <property type="entry name" value="DHDPS"/>
    <property type="match status" value="1"/>
</dbReference>
<dbReference type="InterPro" id="IPR020624">
    <property type="entry name" value="Schiff_base-form_aldolases_CS"/>
</dbReference>
<evidence type="ECO:0000256" key="12">
    <source>
        <dbReference type="HAMAP-Rule" id="MF_00418"/>
    </source>
</evidence>
<comment type="function">
    <text evidence="1 12">Catalyzes the condensation of (S)-aspartate-beta-semialdehyde [(S)-ASA] and pyruvate to 4-hydroxy-tetrahydrodipicolinate (HTPA).</text>
</comment>
<comment type="caution">
    <text evidence="17">The sequence shown here is derived from an EMBL/GenBank/DDBJ whole genome shotgun (WGS) entry which is preliminary data.</text>
</comment>
<organism evidence="17 18">
    <name type="scientific">Arenicella chitinivorans</name>
    <dbReference type="NCBI Taxonomy" id="1329800"/>
    <lineage>
        <taxon>Bacteria</taxon>
        <taxon>Pseudomonadati</taxon>
        <taxon>Pseudomonadota</taxon>
        <taxon>Gammaproteobacteria</taxon>
        <taxon>Arenicellales</taxon>
        <taxon>Arenicellaceae</taxon>
        <taxon>Arenicella</taxon>
    </lineage>
</organism>
<reference evidence="17" key="1">
    <citation type="journal article" date="2014" name="Int. J. Syst. Evol. Microbiol.">
        <title>Complete genome sequence of Corynebacterium casei LMG S-19264T (=DSM 44701T), isolated from a smear-ripened cheese.</title>
        <authorList>
            <consortium name="US DOE Joint Genome Institute (JGI-PGF)"/>
            <person name="Walter F."/>
            <person name="Albersmeier A."/>
            <person name="Kalinowski J."/>
            <person name="Ruckert C."/>
        </authorList>
    </citation>
    <scope>NUCLEOTIDE SEQUENCE</scope>
    <source>
        <strain evidence="17">KCTC 12711</strain>
    </source>
</reference>
<keyword evidence="9 12" id="KW-0456">Lyase</keyword>
<comment type="pathway">
    <text evidence="2 12">Amino-acid biosynthesis; L-lysine biosynthesis via DAP pathway; (S)-tetrahydrodipicolinate from L-aspartate: step 3/4.</text>
</comment>
<evidence type="ECO:0000313" key="18">
    <source>
        <dbReference type="Proteomes" id="UP000614811"/>
    </source>
</evidence>
<dbReference type="AlphaFoldDB" id="A0A918RL96"/>
<evidence type="ECO:0000256" key="4">
    <source>
        <dbReference type="ARBA" id="ARBA00012086"/>
    </source>
</evidence>
<evidence type="ECO:0000256" key="15">
    <source>
        <dbReference type="PIRSR" id="PIRSR001365-2"/>
    </source>
</evidence>
<feature type="site" description="Part of a proton relay during catalysis" evidence="12 16">
    <location>
        <position position="45"/>
    </location>
</feature>
<accession>A0A918RL96</accession>
<evidence type="ECO:0000313" key="17">
    <source>
        <dbReference type="EMBL" id="GHA00819.1"/>
    </source>
</evidence>
<feature type="binding site" evidence="12 15">
    <location>
        <position position="204"/>
    </location>
    <ligand>
        <name>pyruvate</name>
        <dbReference type="ChEBI" id="CHEBI:15361"/>
    </ligand>
</feature>
<comment type="similarity">
    <text evidence="3 12 13">Belongs to the DapA family.</text>
</comment>
<dbReference type="HAMAP" id="MF_00418">
    <property type="entry name" value="DapA"/>
    <property type="match status" value="1"/>
</dbReference>
<comment type="caution">
    <text evidence="12">Was originally thought to be a dihydrodipicolinate synthase (DHDPS), catalyzing the condensation of (S)-aspartate-beta-semialdehyde [(S)-ASA] and pyruvate to dihydrodipicolinate (DHDP). However, it was shown in E.coli that the product of the enzymatic reaction is not dihydrodipicolinate but in fact (4S)-4-hydroxy-2,3,4,5-tetrahydro-(2S)-dipicolinic acid (HTPA), and that the consecutive dehydration reaction leading to DHDP is not spontaneous but catalyzed by DapB.</text>
</comment>
<comment type="subunit">
    <text evidence="12">Homotetramer; dimer of dimers.</text>
</comment>
<evidence type="ECO:0000256" key="7">
    <source>
        <dbReference type="ARBA" id="ARBA00022915"/>
    </source>
</evidence>
<dbReference type="Proteomes" id="UP000614811">
    <property type="component" value="Unassembled WGS sequence"/>
</dbReference>
<dbReference type="CDD" id="cd00950">
    <property type="entry name" value="DHDPS"/>
    <property type="match status" value="1"/>
</dbReference>
<evidence type="ECO:0000256" key="11">
    <source>
        <dbReference type="ARBA" id="ARBA00047836"/>
    </source>
</evidence>
<gene>
    <name evidence="12 17" type="primary">dapA</name>
    <name evidence="17" type="ORF">GCM10008090_07320</name>
</gene>
<dbReference type="PIRSF" id="PIRSF001365">
    <property type="entry name" value="DHDPS"/>
    <property type="match status" value="1"/>
</dbReference>
<keyword evidence="7 12" id="KW-0220">Diaminopimelate biosynthesis</keyword>
<dbReference type="GO" id="GO:0008840">
    <property type="term" value="F:4-hydroxy-tetrahydrodipicolinate synthase activity"/>
    <property type="evidence" value="ECO:0007669"/>
    <property type="project" value="UniProtKB-UniRule"/>
</dbReference>
<comment type="catalytic activity">
    <reaction evidence="11 12">
        <text>L-aspartate 4-semialdehyde + pyruvate = (2S,4S)-4-hydroxy-2,3,4,5-tetrahydrodipicolinate + H2O + H(+)</text>
        <dbReference type="Rhea" id="RHEA:34171"/>
        <dbReference type="ChEBI" id="CHEBI:15361"/>
        <dbReference type="ChEBI" id="CHEBI:15377"/>
        <dbReference type="ChEBI" id="CHEBI:15378"/>
        <dbReference type="ChEBI" id="CHEBI:67139"/>
        <dbReference type="ChEBI" id="CHEBI:537519"/>
        <dbReference type="EC" id="4.3.3.7"/>
    </reaction>
</comment>
<evidence type="ECO:0000256" key="3">
    <source>
        <dbReference type="ARBA" id="ARBA00007592"/>
    </source>
</evidence>
<dbReference type="PRINTS" id="PR00146">
    <property type="entry name" value="DHPICSNTHASE"/>
</dbReference>
<feature type="site" description="Part of a proton relay during catalysis" evidence="12 16">
    <location>
        <position position="108"/>
    </location>
</feature>